<keyword evidence="1" id="KW-0812">Transmembrane</keyword>
<feature type="transmembrane region" description="Helical" evidence="1">
    <location>
        <begin position="129"/>
        <end position="149"/>
    </location>
</feature>
<gene>
    <name evidence="2" type="ORF">FB388_0716</name>
</gene>
<dbReference type="EMBL" id="VFPH01000001">
    <property type="protein sequence ID" value="TQM43372.1"/>
    <property type="molecule type" value="Genomic_DNA"/>
</dbReference>
<reference evidence="2 3" key="1">
    <citation type="submission" date="2019-06" db="EMBL/GenBank/DDBJ databases">
        <title>Sequencing the genomes of 1000 actinobacteria strains.</title>
        <authorList>
            <person name="Klenk H.-P."/>
        </authorList>
    </citation>
    <scope>NUCLEOTIDE SEQUENCE [LARGE SCALE GENOMIC DNA]</scope>
    <source>
        <strain evidence="2 3">DSM 45511</strain>
    </source>
</reference>
<comment type="caution">
    <text evidence="2">The sequence shown here is derived from an EMBL/GenBank/DDBJ whole genome shotgun (WGS) entry which is preliminary data.</text>
</comment>
<sequence length="233" mass="25010">MVGSHYATGRELIERVHEAVKRDPSLADHPDLADWLLVLAHLDASPIDVSGPAAVAIESIIGRSGDAASASLARKLHPLVRVRLGLTSPALYMVWGLTCVAAFLAPAFLVVNFFLIPHQGFLLGLPADVVVLVTLAGAAGSVVSLLTRVREFDRQRKSPRAVLFLTGLFRPIIGTIFGMFVYLLLLSELLPIEVPAGPAVGFYPAIAFIAGFSERFVPDVVDQAERGIVGRRL</sequence>
<protein>
    <submittedName>
        <fullName evidence="2">Uncharacterized protein</fullName>
    </submittedName>
</protein>
<organism evidence="2 3">
    <name type="scientific">Pseudonocardia cypriaca</name>
    <dbReference type="NCBI Taxonomy" id="882449"/>
    <lineage>
        <taxon>Bacteria</taxon>
        <taxon>Bacillati</taxon>
        <taxon>Actinomycetota</taxon>
        <taxon>Actinomycetes</taxon>
        <taxon>Pseudonocardiales</taxon>
        <taxon>Pseudonocardiaceae</taxon>
        <taxon>Pseudonocardia</taxon>
    </lineage>
</organism>
<feature type="transmembrane region" description="Helical" evidence="1">
    <location>
        <begin position="161"/>
        <end position="185"/>
    </location>
</feature>
<keyword evidence="1" id="KW-0472">Membrane</keyword>
<evidence type="ECO:0000313" key="2">
    <source>
        <dbReference type="EMBL" id="TQM43372.1"/>
    </source>
</evidence>
<dbReference type="AlphaFoldDB" id="A0A543GBC1"/>
<dbReference type="Proteomes" id="UP000319818">
    <property type="component" value="Unassembled WGS sequence"/>
</dbReference>
<accession>A0A543GBC1</accession>
<keyword evidence="3" id="KW-1185">Reference proteome</keyword>
<evidence type="ECO:0000313" key="3">
    <source>
        <dbReference type="Proteomes" id="UP000319818"/>
    </source>
</evidence>
<keyword evidence="1" id="KW-1133">Transmembrane helix</keyword>
<feature type="transmembrane region" description="Helical" evidence="1">
    <location>
        <begin position="91"/>
        <end position="117"/>
    </location>
</feature>
<name>A0A543GBC1_9PSEU</name>
<evidence type="ECO:0000256" key="1">
    <source>
        <dbReference type="SAM" id="Phobius"/>
    </source>
</evidence>
<proteinExistence type="predicted"/>